<reference evidence="9 10" key="1">
    <citation type="submission" date="2014-06" db="EMBL/GenBank/DDBJ databases">
        <authorList>
            <person name="Swart Estienne"/>
        </authorList>
    </citation>
    <scope>NUCLEOTIDE SEQUENCE [LARGE SCALE GENOMIC DNA]</scope>
    <source>
        <strain evidence="9 10">130c</strain>
    </source>
</reference>
<dbReference type="PANTHER" id="PTHR23055:SF178">
    <property type="entry name" value="NEUROCALCIN HOMOLOG"/>
    <property type="match status" value="1"/>
</dbReference>
<dbReference type="InParanoid" id="A0A078A525"/>
<dbReference type="SUPFAM" id="SSF47473">
    <property type="entry name" value="EF-hand"/>
    <property type="match status" value="1"/>
</dbReference>
<name>A0A078A525_STYLE</name>
<evidence type="ECO:0000313" key="9">
    <source>
        <dbReference type="EMBL" id="CDW77304.1"/>
    </source>
</evidence>
<keyword evidence="6" id="KW-0449">Lipoprotein</keyword>
<keyword evidence="7" id="KW-0175">Coiled coil</keyword>
<dbReference type="InterPro" id="IPR018247">
    <property type="entry name" value="EF_Hand_1_Ca_BS"/>
</dbReference>
<keyword evidence="5" id="KW-0106">Calcium</keyword>
<dbReference type="InterPro" id="IPR028846">
    <property type="entry name" value="Recoverin"/>
</dbReference>
<proteinExistence type="inferred from homology"/>
<keyword evidence="4" id="KW-0677">Repeat</keyword>
<dbReference type="SMART" id="SM00054">
    <property type="entry name" value="EFh"/>
    <property type="match status" value="2"/>
</dbReference>
<evidence type="ECO:0000256" key="1">
    <source>
        <dbReference type="ARBA" id="ARBA00006049"/>
    </source>
</evidence>
<dbReference type="Pfam" id="PF13833">
    <property type="entry name" value="EF-hand_8"/>
    <property type="match status" value="2"/>
</dbReference>
<accession>A0A078A525</accession>
<evidence type="ECO:0000313" key="10">
    <source>
        <dbReference type="Proteomes" id="UP000039865"/>
    </source>
</evidence>
<evidence type="ECO:0000256" key="2">
    <source>
        <dbReference type="ARBA" id="ARBA00022707"/>
    </source>
</evidence>
<dbReference type="CDD" id="cd00051">
    <property type="entry name" value="EFh"/>
    <property type="match status" value="1"/>
</dbReference>
<sequence>MNNKPPLPKQNNSFVVRQKNIKTTPYKIHQTKEMLYSTQPTFNSQRRSVQMYNNSVLTQVVLRKSIITTPSNRFASLSPLKIEAFSTESKSPSERQKPDINSLSDFEKEQKENHTPKNNIITNLSKAAVSSGLQNTASKSQNTSKKFMRTTQSAFMLTTVSNKIRLMIKNEEIQRKQKQMDLRIKNRSAHQLQIDKLMRMKDQMEEKAHRNSASMMRQSEKPRQIRFGSVAFLIQKPIIQDIGKANLRTRSAQKYDHQYLSSLSQLPLDDKMRTDFTKLNRKDIPHDALNKFKWKTIQYLLETKKQQIDLLTRDLKSLMQEVKDETKQIKLKEERRKNLYKRFNWNNSQQVSELEQKPKEEEEGGLNREEFGRLLTKVGLGADKVLIDKIFWIFDEDGSGDIDHRELGVGLELLKNNTFEEKLDKFFDLCDEDNSGTIDKKEFYTLLRLNVTDYEDRNRLKTYVNEIFQQFKKEDKDKIEGHSKEEVKEELTREEMKEACSTNQKIKNLIEKNVKILKDIDNWIESDFARPFTTKISFCAGLSINSRNNAVYYPSLDKFLSAFEKKERIYKDVQKIIKNFEKKDNHHLQGRNISGLVTENSENTHNNGGLDSSPVKDLQFMRQMRNGMNSVQFQL</sequence>
<keyword evidence="10" id="KW-1185">Reference proteome</keyword>
<dbReference type="PANTHER" id="PTHR23055">
    <property type="entry name" value="CALCIUM BINDING PROTEINS"/>
    <property type="match status" value="1"/>
</dbReference>
<protein>
    <submittedName>
        <fullName evidence="9">Ef hand family protein</fullName>
    </submittedName>
</protein>
<evidence type="ECO:0000256" key="5">
    <source>
        <dbReference type="ARBA" id="ARBA00022837"/>
    </source>
</evidence>
<evidence type="ECO:0000256" key="4">
    <source>
        <dbReference type="ARBA" id="ARBA00022737"/>
    </source>
</evidence>
<evidence type="ECO:0000256" key="6">
    <source>
        <dbReference type="ARBA" id="ARBA00023288"/>
    </source>
</evidence>
<dbReference type="OrthoDB" id="286860at2759"/>
<evidence type="ECO:0000259" key="8">
    <source>
        <dbReference type="PROSITE" id="PS50222"/>
    </source>
</evidence>
<dbReference type="Proteomes" id="UP000039865">
    <property type="component" value="Unassembled WGS sequence"/>
</dbReference>
<organism evidence="9 10">
    <name type="scientific">Stylonychia lemnae</name>
    <name type="common">Ciliate</name>
    <dbReference type="NCBI Taxonomy" id="5949"/>
    <lineage>
        <taxon>Eukaryota</taxon>
        <taxon>Sar</taxon>
        <taxon>Alveolata</taxon>
        <taxon>Ciliophora</taxon>
        <taxon>Intramacronucleata</taxon>
        <taxon>Spirotrichea</taxon>
        <taxon>Stichotrichia</taxon>
        <taxon>Sporadotrichida</taxon>
        <taxon>Oxytrichidae</taxon>
        <taxon>Stylonychinae</taxon>
        <taxon>Stylonychia</taxon>
    </lineage>
</organism>
<dbReference type="PRINTS" id="PR00450">
    <property type="entry name" value="RECOVERIN"/>
</dbReference>
<evidence type="ECO:0000256" key="3">
    <source>
        <dbReference type="ARBA" id="ARBA00022723"/>
    </source>
</evidence>
<dbReference type="PROSITE" id="PS50222">
    <property type="entry name" value="EF_HAND_2"/>
    <property type="match status" value="2"/>
</dbReference>
<keyword evidence="2" id="KW-0519">Myristate</keyword>
<feature type="domain" description="EF-hand" evidence="8">
    <location>
        <begin position="382"/>
        <end position="417"/>
    </location>
</feature>
<feature type="domain" description="EF-hand" evidence="8">
    <location>
        <begin position="418"/>
        <end position="453"/>
    </location>
</feature>
<comment type="similarity">
    <text evidence="1">Belongs to the recoverin family.</text>
</comment>
<evidence type="ECO:0000256" key="7">
    <source>
        <dbReference type="SAM" id="Coils"/>
    </source>
</evidence>
<dbReference type="GO" id="GO:0005509">
    <property type="term" value="F:calcium ion binding"/>
    <property type="evidence" value="ECO:0007669"/>
    <property type="project" value="InterPro"/>
</dbReference>
<dbReference type="AlphaFoldDB" id="A0A078A525"/>
<dbReference type="InterPro" id="IPR011992">
    <property type="entry name" value="EF-hand-dom_pair"/>
</dbReference>
<gene>
    <name evidence="9" type="primary">Contig547.g600</name>
    <name evidence="9" type="ORF">STYLEM_6264</name>
</gene>
<dbReference type="EMBL" id="CCKQ01006020">
    <property type="protein sequence ID" value="CDW77304.1"/>
    <property type="molecule type" value="Genomic_DNA"/>
</dbReference>
<keyword evidence="3" id="KW-0479">Metal-binding</keyword>
<dbReference type="InterPro" id="IPR002048">
    <property type="entry name" value="EF_hand_dom"/>
</dbReference>
<feature type="coiled-coil region" evidence="7">
    <location>
        <begin position="301"/>
        <end position="342"/>
    </location>
</feature>
<dbReference type="Gene3D" id="1.10.238.10">
    <property type="entry name" value="EF-hand"/>
    <property type="match status" value="1"/>
</dbReference>
<dbReference type="PROSITE" id="PS00018">
    <property type="entry name" value="EF_HAND_1"/>
    <property type="match status" value="2"/>
</dbReference>